<dbReference type="Proteomes" id="UP000002051">
    <property type="component" value="Chromosome 2"/>
</dbReference>
<reference evidence="4" key="3">
    <citation type="submission" date="2015-04" db="UniProtKB">
        <authorList>
            <consortium name="EnsemblPlants"/>
        </authorList>
    </citation>
    <scope>IDENTIFICATION</scope>
    <source>
        <strain evidence="4">cv. Jemalong A17</strain>
    </source>
</reference>
<evidence type="ECO:0000256" key="1">
    <source>
        <dbReference type="ARBA" id="ARBA00022679"/>
    </source>
</evidence>
<accession>G7ISS8</accession>
<keyword evidence="1 3" id="KW-0808">Transferase</keyword>
<evidence type="ECO:0000313" key="5">
    <source>
        <dbReference type="Proteomes" id="UP000002051"/>
    </source>
</evidence>
<dbReference type="InterPro" id="IPR051283">
    <property type="entry name" value="Sec_Metabolite_Acyltrans"/>
</dbReference>
<reference evidence="3 5" key="1">
    <citation type="journal article" date="2011" name="Nature">
        <title>The Medicago genome provides insight into the evolution of rhizobial symbioses.</title>
        <authorList>
            <person name="Young N.D."/>
            <person name="Debelle F."/>
            <person name="Oldroyd G.E."/>
            <person name="Geurts R."/>
            <person name="Cannon S.B."/>
            <person name="Udvardi M.K."/>
            <person name="Benedito V.A."/>
            <person name="Mayer K.F."/>
            <person name="Gouzy J."/>
            <person name="Schoof H."/>
            <person name="Van de Peer Y."/>
            <person name="Proost S."/>
            <person name="Cook D.R."/>
            <person name="Meyers B.C."/>
            <person name="Spannagl M."/>
            <person name="Cheung F."/>
            <person name="De Mita S."/>
            <person name="Krishnakumar V."/>
            <person name="Gundlach H."/>
            <person name="Zhou S."/>
            <person name="Mudge J."/>
            <person name="Bharti A.K."/>
            <person name="Murray J.D."/>
            <person name="Naoumkina M.A."/>
            <person name="Rosen B."/>
            <person name="Silverstein K.A."/>
            <person name="Tang H."/>
            <person name="Rombauts S."/>
            <person name="Zhao P.X."/>
            <person name="Zhou P."/>
            <person name="Barbe V."/>
            <person name="Bardou P."/>
            <person name="Bechner M."/>
            <person name="Bellec A."/>
            <person name="Berger A."/>
            <person name="Berges H."/>
            <person name="Bidwell S."/>
            <person name="Bisseling T."/>
            <person name="Choisne N."/>
            <person name="Couloux A."/>
            <person name="Denny R."/>
            <person name="Deshpande S."/>
            <person name="Dai X."/>
            <person name="Doyle J.J."/>
            <person name="Dudez A.M."/>
            <person name="Farmer A.D."/>
            <person name="Fouteau S."/>
            <person name="Franken C."/>
            <person name="Gibelin C."/>
            <person name="Gish J."/>
            <person name="Goldstein S."/>
            <person name="Gonzalez A.J."/>
            <person name="Green P.J."/>
            <person name="Hallab A."/>
            <person name="Hartog M."/>
            <person name="Hua A."/>
            <person name="Humphray S.J."/>
            <person name="Jeong D.H."/>
            <person name="Jing Y."/>
            <person name="Jocker A."/>
            <person name="Kenton S.M."/>
            <person name="Kim D.J."/>
            <person name="Klee K."/>
            <person name="Lai H."/>
            <person name="Lang C."/>
            <person name="Lin S."/>
            <person name="Macmil S.L."/>
            <person name="Magdelenat G."/>
            <person name="Matthews L."/>
            <person name="McCorrison J."/>
            <person name="Monaghan E.L."/>
            <person name="Mun J.H."/>
            <person name="Najar F.Z."/>
            <person name="Nicholson C."/>
            <person name="Noirot C."/>
            <person name="O'Bleness M."/>
            <person name="Paule C.R."/>
            <person name="Poulain J."/>
            <person name="Prion F."/>
            <person name="Qin B."/>
            <person name="Qu C."/>
            <person name="Retzel E.F."/>
            <person name="Riddle C."/>
            <person name="Sallet E."/>
            <person name="Samain S."/>
            <person name="Samson N."/>
            <person name="Sanders I."/>
            <person name="Saurat O."/>
            <person name="Scarpelli C."/>
            <person name="Schiex T."/>
            <person name="Segurens B."/>
            <person name="Severin A.J."/>
            <person name="Sherrier D.J."/>
            <person name="Shi R."/>
            <person name="Sims S."/>
            <person name="Singer S.R."/>
            <person name="Sinharoy S."/>
            <person name="Sterck L."/>
            <person name="Viollet A."/>
            <person name="Wang B.B."/>
            <person name="Wang K."/>
            <person name="Wang M."/>
            <person name="Wang X."/>
            <person name="Warfsmann J."/>
            <person name="Weissenbach J."/>
            <person name="White D.D."/>
            <person name="White J.D."/>
            <person name="Wiley G.B."/>
            <person name="Wincker P."/>
            <person name="Xing Y."/>
            <person name="Yang L."/>
            <person name="Yao Z."/>
            <person name="Ying F."/>
            <person name="Zhai J."/>
            <person name="Zhou L."/>
            <person name="Zuber A."/>
            <person name="Denarie J."/>
            <person name="Dixon R.A."/>
            <person name="May G.D."/>
            <person name="Schwartz D.C."/>
            <person name="Rogers J."/>
            <person name="Quetier F."/>
            <person name="Town C.D."/>
            <person name="Roe B.A."/>
        </authorList>
    </citation>
    <scope>NUCLEOTIDE SEQUENCE [LARGE SCALE GENOMIC DNA]</scope>
    <source>
        <strain evidence="3">A17</strain>
        <strain evidence="4 5">cv. Jemalong A17</strain>
    </source>
</reference>
<dbReference type="STRING" id="3880.G7ISS8"/>
<dbReference type="Pfam" id="PF02458">
    <property type="entry name" value="Transferase"/>
    <property type="match status" value="1"/>
</dbReference>
<evidence type="ECO:0000313" key="4">
    <source>
        <dbReference type="EnsemblPlants" id="AES65694"/>
    </source>
</evidence>
<evidence type="ECO:0000256" key="2">
    <source>
        <dbReference type="SAM" id="MobiDB-lite"/>
    </source>
</evidence>
<keyword evidence="5" id="KW-1185">Reference proteome</keyword>
<protein>
    <submittedName>
        <fullName evidence="3">Transferase family protein</fullName>
    </submittedName>
</protein>
<dbReference type="PANTHER" id="PTHR31896">
    <property type="entry name" value="FAMILY REGULATORY PROTEIN, PUTATIVE (AFU_ORTHOLOGUE AFUA_3G14730)-RELATED"/>
    <property type="match status" value="1"/>
</dbReference>
<dbReference type="GO" id="GO:0016740">
    <property type="term" value="F:transferase activity"/>
    <property type="evidence" value="ECO:0007669"/>
    <property type="project" value="UniProtKB-KW"/>
</dbReference>
<proteinExistence type="predicted"/>
<reference evidence="3 5" key="2">
    <citation type="journal article" date="2014" name="BMC Genomics">
        <title>An improved genome release (version Mt4.0) for the model legume Medicago truncatula.</title>
        <authorList>
            <person name="Tang H."/>
            <person name="Krishnakumar V."/>
            <person name="Bidwell S."/>
            <person name="Rosen B."/>
            <person name="Chan A."/>
            <person name="Zhou S."/>
            <person name="Gentzbittel L."/>
            <person name="Childs K.L."/>
            <person name="Yandell M."/>
            <person name="Gundlach H."/>
            <person name="Mayer K.F."/>
            <person name="Schwartz D.C."/>
            <person name="Town C.D."/>
        </authorList>
    </citation>
    <scope>GENOME REANNOTATION</scope>
    <source>
        <strain evidence="4 5">cv. Jemalong A17</strain>
    </source>
</reference>
<dbReference type="EMBL" id="CM001218">
    <property type="protein sequence ID" value="AES65694.1"/>
    <property type="molecule type" value="Genomic_DNA"/>
</dbReference>
<gene>
    <name evidence="3" type="ordered locus">MTR_2g045540</name>
</gene>
<dbReference type="PaxDb" id="3880-AES65694"/>
<dbReference type="InterPro" id="IPR023213">
    <property type="entry name" value="CAT-like_dom_sf"/>
</dbReference>
<feature type="region of interest" description="Disordered" evidence="2">
    <location>
        <begin position="1"/>
        <end position="26"/>
    </location>
</feature>
<dbReference type="Gene3D" id="3.30.559.10">
    <property type="entry name" value="Chloramphenicol acetyltransferase-like domain"/>
    <property type="match status" value="1"/>
</dbReference>
<organism evidence="3 5">
    <name type="scientific">Medicago truncatula</name>
    <name type="common">Barrel medic</name>
    <name type="synonym">Medicago tribuloides</name>
    <dbReference type="NCBI Taxonomy" id="3880"/>
    <lineage>
        <taxon>Eukaryota</taxon>
        <taxon>Viridiplantae</taxon>
        <taxon>Streptophyta</taxon>
        <taxon>Embryophyta</taxon>
        <taxon>Tracheophyta</taxon>
        <taxon>Spermatophyta</taxon>
        <taxon>Magnoliopsida</taxon>
        <taxon>eudicotyledons</taxon>
        <taxon>Gunneridae</taxon>
        <taxon>Pentapetalae</taxon>
        <taxon>rosids</taxon>
        <taxon>fabids</taxon>
        <taxon>Fabales</taxon>
        <taxon>Fabaceae</taxon>
        <taxon>Papilionoideae</taxon>
        <taxon>50 kb inversion clade</taxon>
        <taxon>NPAAA clade</taxon>
        <taxon>Hologalegina</taxon>
        <taxon>IRL clade</taxon>
        <taxon>Trifolieae</taxon>
        <taxon>Medicago</taxon>
    </lineage>
</organism>
<dbReference type="PANTHER" id="PTHR31896:SF64">
    <property type="entry name" value="TRICHOTHECENE 3-O-ACETYLTRANSFERASE"/>
    <property type="match status" value="1"/>
</dbReference>
<sequence>MELKPLPLILGRTDTSEEKKKKTSSTLLRLSPEQVDKLKKKANENGNFVHIYIWRCASKARKLEENQQSVVRFNSDIRARMIPPLPKNYFGNALAQAAAKGYIGEITSTLTILF</sequence>
<dbReference type="EnsemblPlants" id="AES65694">
    <property type="protein sequence ID" value="AES65694"/>
    <property type="gene ID" value="MTR_2g045540"/>
</dbReference>
<evidence type="ECO:0000313" key="3">
    <source>
        <dbReference type="EMBL" id="AES65694.1"/>
    </source>
</evidence>
<name>G7ISS8_MEDTR</name>
<dbReference type="HOGENOM" id="CLU_2124728_0_0_1"/>
<dbReference type="AlphaFoldDB" id="G7ISS8"/>